<keyword evidence="2" id="KW-0614">Plasmid</keyword>
<evidence type="ECO:0000313" key="2">
    <source>
        <dbReference type="EMBL" id="AWD72385.1"/>
    </source>
</evidence>
<dbReference type="RefSeq" id="WP_181377812.1">
    <property type="nucleotide sequence ID" value="NZ_MG869627.1"/>
</dbReference>
<protein>
    <submittedName>
        <fullName evidence="2">Uncharacterized protein</fullName>
    </submittedName>
</protein>
<organism evidence="2">
    <name type="scientific">Polaromonas sp. W9N</name>
    <dbReference type="NCBI Taxonomy" id="1840323"/>
    <lineage>
        <taxon>Bacteria</taxon>
        <taxon>Pseudomonadati</taxon>
        <taxon>Pseudomonadota</taxon>
        <taxon>Betaproteobacteria</taxon>
        <taxon>Burkholderiales</taxon>
        <taxon>Comamonadaceae</taxon>
        <taxon>Polaromonas</taxon>
    </lineage>
</organism>
<feature type="region of interest" description="Disordered" evidence="1">
    <location>
        <begin position="182"/>
        <end position="202"/>
    </location>
</feature>
<gene>
    <name evidence="2" type="ORF">pW9NP1_p006</name>
</gene>
<reference evidence="2" key="1">
    <citation type="submission" date="2018-01" db="EMBL/GenBank/DDBJ databases">
        <title>Plasmids of psychrophilic Polaromonas spp. isolated from Arctic and Antarctic glaciers.</title>
        <authorList>
            <person name="Dziewit L."/>
            <person name="Ciok A."/>
        </authorList>
    </citation>
    <scope>NUCLEOTIDE SEQUENCE</scope>
    <source>
        <plasmid evidence="2">pW9NP1</plasmid>
    </source>
</reference>
<name>A0A2S1FIP3_9BURK</name>
<dbReference type="EMBL" id="MG869627">
    <property type="protein sequence ID" value="AWD72385.1"/>
    <property type="molecule type" value="Genomic_DNA"/>
</dbReference>
<dbReference type="AlphaFoldDB" id="A0A2S1FIP3"/>
<evidence type="ECO:0000256" key="1">
    <source>
        <dbReference type="SAM" id="MobiDB-lite"/>
    </source>
</evidence>
<sequence length="202" mass="21824">MATKSTKPKQAEPKGEYAKPHQLMLMATAQNASAMEKWSVFGEVDISELITDLQTKVKTIQDGNMKPVEAMLYGQAIALQTIFTSLARRSAMNAGEYIDAADKYMRLALKAQAQCRATLETLAEIKNPMPYIKQANIANGPQQVNNGAAAGANPEQYAQARPHAGDSQTEQNKLLEHQHGNPLEFGAQGAAGRVNSHMATVG</sequence>
<proteinExistence type="predicted"/>
<geneLocation type="plasmid" evidence="2">
    <name>pW9NP1</name>
</geneLocation>
<accession>A0A2S1FIP3</accession>